<comment type="caution">
    <text evidence="1">The sequence shown here is derived from an EMBL/GenBank/DDBJ whole genome shotgun (WGS) entry which is preliminary data.</text>
</comment>
<name>A0ABQ5HRS1_9ASTR</name>
<gene>
    <name evidence="1" type="ORF">Tco_1078867</name>
</gene>
<organism evidence="1 2">
    <name type="scientific">Tanacetum coccineum</name>
    <dbReference type="NCBI Taxonomy" id="301880"/>
    <lineage>
        <taxon>Eukaryota</taxon>
        <taxon>Viridiplantae</taxon>
        <taxon>Streptophyta</taxon>
        <taxon>Embryophyta</taxon>
        <taxon>Tracheophyta</taxon>
        <taxon>Spermatophyta</taxon>
        <taxon>Magnoliopsida</taxon>
        <taxon>eudicotyledons</taxon>
        <taxon>Gunneridae</taxon>
        <taxon>Pentapetalae</taxon>
        <taxon>asterids</taxon>
        <taxon>campanulids</taxon>
        <taxon>Asterales</taxon>
        <taxon>Asteraceae</taxon>
        <taxon>Asteroideae</taxon>
        <taxon>Anthemideae</taxon>
        <taxon>Anthemidinae</taxon>
        <taxon>Tanacetum</taxon>
    </lineage>
</organism>
<sequence>MHNLSVISMMILDIEDKVIKGPLEAMHNQTLPIHSESSQKILFHYSQSSSHFYRFPHSEIVKLKRDAPVTRTAIAAAKPVNGDYFDSYLITQAVLY</sequence>
<accession>A0ABQ5HRS1</accession>
<proteinExistence type="predicted"/>
<keyword evidence="2" id="KW-1185">Reference proteome</keyword>
<dbReference type="EMBL" id="BQNB010019883">
    <property type="protein sequence ID" value="GJT90022.1"/>
    <property type="molecule type" value="Genomic_DNA"/>
</dbReference>
<evidence type="ECO:0000313" key="2">
    <source>
        <dbReference type="Proteomes" id="UP001151760"/>
    </source>
</evidence>
<reference evidence="1" key="1">
    <citation type="journal article" date="2022" name="Int. J. Mol. Sci.">
        <title>Draft Genome of Tanacetum Coccineum: Genomic Comparison of Closely Related Tanacetum-Family Plants.</title>
        <authorList>
            <person name="Yamashiro T."/>
            <person name="Shiraishi A."/>
            <person name="Nakayama K."/>
            <person name="Satake H."/>
        </authorList>
    </citation>
    <scope>NUCLEOTIDE SEQUENCE</scope>
</reference>
<dbReference type="Proteomes" id="UP001151760">
    <property type="component" value="Unassembled WGS sequence"/>
</dbReference>
<reference evidence="1" key="2">
    <citation type="submission" date="2022-01" db="EMBL/GenBank/DDBJ databases">
        <authorList>
            <person name="Yamashiro T."/>
            <person name="Shiraishi A."/>
            <person name="Satake H."/>
            <person name="Nakayama K."/>
        </authorList>
    </citation>
    <scope>NUCLEOTIDE SEQUENCE</scope>
</reference>
<protein>
    <submittedName>
        <fullName evidence="1">Uncharacterized protein</fullName>
    </submittedName>
</protein>
<evidence type="ECO:0000313" key="1">
    <source>
        <dbReference type="EMBL" id="GJT90022.1"/>
    </source>
</evidence>